<proteinExistence type="predicted"/>
<dbReference type="GO" id="GO:0009376">
    <property type="term" value="C:HslUV protease complex"/>
    <property type="evidence" value="ECO:0007669"/>
    <property type="project" value="TreeGrafter"/>
</dbReference>
<dbReference type="PANTHER" id="PTHR48102:SF3">
    <property type="entry name" value="ATP-DEPENDENT PROTEASE ATPASE SUBUNIT HSLU"/>
    <property type="match status" value="1"/>
</dbReference>
<dbReference type="InterPro" id="IPR027417">
    <property type="entry name" value="P-loop_NTPase"/>
</dbReference>
<feature type="non-terminal residue" evidence="6">
    <location>
        <position position="1"/>
    </location>
</feature>
<organism evidence="6 7">
    <name type="scientific">Thermodesulfobacterium geofontis</name>
    <dbReference type="NCBI Taxonomy" id="1295609"/>
    <lineage>
        <taxon>Bacteria</taxon>
        <taxon>Pseudomonadati</taxon>
        <taxon>Thermodesulfobacteriota</taxon>
        <taxon>Thermodesulfobacteria</taxon>
        <taxon>Thermodesulfobacteriales</taxon>
        <taxon>Thermodesulfobacteriaceae</taxon>
        <taxon>Thermodesulfobacterium</taxon>
    </lineage>
</organism>
<dbReference type="InterPro" id="IPR019489">
    <property type="entry name" value="Clp_ATPase_C"/>
</dbReference>
<dbReference type="PANTHER" id="PTHR48102">
    <property type="entry name" value="ATP-DEPENDENT CLP PROTEASE ATP-BINDING SUBUNIT CLPX-LIKE, MITOCHONDRIAL-RELATED"/>
    <property type="match status" value="1"/>
</dbReference>
<evidence type="ECO:0000313" key="7">
    <source>
        <dbReference type="Proteomes" id="UP000235619"/>
    </source>
</evidence>
<sequence>RTETSGIIFIDEIDKITSRGETHGPDVSREGVQRDLLPIVEGTTVNTRYGMVRTDYILFIGSGAFHIAKPSDLIPELQGRFPIRVELDPLTKEDFVRILTEPENAIIKQYQALLETEGIELEFTKEAIEEMAKIAYEINERMENIGARRLYTVVEKVLEDISFSASDIAPTKVVITPEYVREKLENIVSNVELVKFIL</sequence>
<evidence type="ECO:0000313" key="6">
    <source>
        <dbReference type="EMBL" id="PMP93637.1"/>
    </source>
</evidence>
<dbReference type="Pfam" id="PF10431">
    <property type="entry name" value="ClpB_D2-small"/>
    <property type="match status" value="1"/>
</dbReference>
<accession>A0A2N7Q6D0</accession>
<dbReference type="SMART" id="SM01086">
    <property type="entry name" value="ClpB_D2-small"/>
    <property type="match status" value="1"/>
</dbReference>
<dbReference type="InterPro" id="IPR050052">
    <property type="entry name" value="ATP-dep_Clp_protease_ClpX"/>
</dbReference>
<dbReference type="SUPFAM" id="SSF52540">
    <property type="entry name" value="P-loop containing nucleoside triphosphate hydrolases"/>
    <property type="match status" value="1"/>
</dbReference>
<dbReference type="InterPro" id="IPR003959">
    <property type="entry name" value="ATPase_AAA_core"/>
</dbReference>
<dbReference type="AlphaFoldDB" id="A0A2N7Q6D0"/>
<evidence type="ECO:0000256" key="1">
    <source>
        <dbReference type="ARBA" id="ARBA00022490"/>
    </source>
</evidence>
<evidence type="ECO:0000256" key="4">
    <source>
        <dbReference type="ARBA" id="ARBA00023186"/>
    </source>
</evidence>
<keyword evidence="4" id="KW-0143">Chaperone</keyword>
<gene>
    <name evidence="6" type="ORF">C0169_07540</name>
</gene>
<keyword evidence="1" id="KW-0963">Cytoplasm</keyword>
<dbReference type="GO" id="GO:0051603">
    <property type="term" value="P:proteolysis involved in protein catabolic process"/>
    <property type="evidence" value="ECO:0007669"/>
    <property type="project" value="TreeGrafter"/>
</dbReference>
<reference evidence="6 7" key="1">
    <citation type="submission" date="2018-01" db="EMBL/GenBank/DDBJ databases">
        <title>Metagenomic assembled genomes from two thermal pools in the Uzon Caldera, Kamchatka, Russia.</title>
        <authorList>
            <person name="Wilkins L."/>
            <person name="Ettinger C."/>
        </authorList>
    </citation>
    <scope>NUCLEOTIDE SEQUENCE [LARGE SCALE GENOMIC DNA]</scope>
    <source>
        <strain evidence="6">ARK-04</strain>
    </source>
</reference>
<evidence type="ECO:0000256" key="3">
    <source>
        <dbReference type="ARBA" id="ARBA00022840"/>
    </source>
</evidence>
<comment type="caution">
    <text evidence="6">The sequence shown here is derived from an EMBL/GenBank/DDBJ whole genome shotgun (WGS) entry which is preliminary data.</text>
</comment>
<name>A0A2N7Q6D0_9BACT</name>
<dbReference type="Gene3D" id="1.10.8.60">
    <property type="match status" value="1"/>
</dbReference>
<evidence type="ECO:0000256" key="2">
    <source>
        <dbReference type="ARBA" id="ARBA00022741"/>
    </source>
</evidence>
<keyword evidence="3" id="KW-0067">ATP-binding</keyword>
<dbReference type="GO" id="GO:0005524">
    <property type="term" value="F:ATP binding"/>
    <property type="evidence" value="ECO:0007669"/>
    <property type="project" value="UniProtKB-KW"/>
</dbReference>
<feature type="domain" description="Clp ATPase C-terminal" evidence="5">
    <location>
        <begin position="90"/>
        <end position="184"/>
    </location>
</feature>
<keyword evidence="2" id="KW-0547">Nucleotide-binding</keyword>
<dbReference type="FunFam" id="3.40.50.300:FF:000213">
    <property type="entry name" value="ATP-dependent protease ATPase subunit HslU"/>
    <property type="match status" value="1"/>
</dbReference>
<dbReference type="Proteomes" id="UP000235619">
    <property type="component" value="Unassembled WGS sequence"/>
</dbReference>
<dbReference type="EMBL" id="PNJD01000456">
    <property type="protein sequence ID" value="PMP93637.1"/>
    <property type="molecule type" value="Genomic_DNA"/>
</dbReference>
<evidence type="ECO:0000259" key="5">
    <source>
        <dbReference type="SMART" id="SM01086"/>
    </source>
</evidence>
<dbReference type="Gene3D" id="3.40.50.300">
    <property type="entry name" value="P-loop containing nucleotide triphosphate hydrolases"/>
    <property type="match status" value="1"/>
</dbReference>
<dbReference type="Pfam" id="PF07724">
    <property type="entry name" value="AAA_2"/>
    <property type="match status" value="1"/>
</dbReference>
<protein>
    <submittedName>
        <fullName evidence="6">HslU--HslV peptidase ATPase subunit</fullName>
    </submittedName>
</protein>
<dbReference type="GO" id="GO:0016887">
    <property type="term" value="F:ATP hydrolysis activity"/>
    <property type="evidence" value="ECO:0007669"/>
    <property type="project" value="InterPro"/>
</dbReference>